<name>A0A1I6RZH2_9FLAO</name>
<dbReference type="RefSeq" id="WP_090228031.1">
    <property type="nucleotide sequence ID" value="NZ_FOZP01000007.1"/>
</dbReference>
<dbReference type="STRING" id="593133.SAMN04488006_2681"/>
<organism evidence="1 2">
    <name type="scientific">Lutibacter maritimus</name>
    <dbReference type="NCBI Taxonomy" id="593133"/>
    <lineage>
        <taxon>Bacteria</taxon>
        <taxon>Pseudomonadati</taxon>
        <taxon>Bacteroidota</taxon>
        <taxon>Flavobacteriia</taxon>
        <taxon>Flavobacteriales</taxon>
        <taxon>Flavobacteriaceae</taxon>
        <taxon>Lutibacter</taxon>
    </lineage>
</organism>
<proteinExistence type="predicted"/>
<dbReference type="Proteomes" id="UP000199312">
    <property type="component" value="Unassembled WGS sequence"/>
</dbReference>
<sequence length="230" mass="27110">MAAKELIGKIIIQENIDTVNENKIPKTFIINVPDPYKNYYGRFTEVEKPNSIIFVTKTPNSFEKILRVTKKINKEHHLKLDGAKCEITIGDRKLNGVRVKGLNRYHEIETIQEYYAKEGYDFAKSEKFENIEALIRINRFFKIEKLAKGIYKSKNDSDVFYVKVPRYMSWEEFKRLTYEVKHNVTDSRYDIAKGIFYTKGGIVEMLRIVKPKATIELLKTIQSKYIERLH</sequence>
<dbReference type="AlphaFoldDB" id="A0A1I6RZH2"/>
<gene>
    <name evidence="1" type="ORF">SAMN04488006_2681</name>
</gene>
<accession>A0A1I6RZH2</accession>
<evidence type="ECO:0000313" key="2">
    <source>
        <dbReference type="Proteomes" id="UP000199312"/>
    </source>
</evidence>
<dbReference type="EMBL" id="FOZP01000007">
    <property type="protein sequence ID" value="SFS70099.1"/>
    <property type="molecule type" value="Genomic_DNA"/>
</dbReference>
<protein>
    <submittedName>
        <fullName evidence="1">Uncharacterized protein</fullName>
    </submittedName>
</protein>
<dbReference type="OrthoDB" id="1117347at2"/>
<keyword evidence="2" id="KW-1185">Reference proteome</keyword>
<reference evidence="2" key="1">
    <citation type="submission" date="2016-10" db="EMBL/GenBank/DDBJ databases">
        <authorList>
            <person name="Varghese N."/>
            <person name="Submissions S."/>
        </authorList>
    </citation>
    <scope>NUCLEOTIDE SEQUENCE [LARGE SCALE GENOMIC DNA]</scope>
    <source>
        <strain evidence="2">DSM 24450</strain>
    </source>
</reference>
<evidence type="ECO:0000313" key="1">
    <source>
        <dbReference type="EMBL" id="SFS70099.1"/>
    </source>
</evidence>